<dbReference type="PANTHER" id="PTHR21015:SF28">
    <property type="entry name" value="SLL1722 PROTEIN"/>
    <property type="match status" value="1"/>
</dbReference>
<organism evidence="3 4">
    <name type="scientific">Brevibacterium samyangense</name>
    <dbReference type="NCBI Taxonomy" id="366888"/>
    <lineage>
        <taxon>Bacteria</taxon>
        <taxon>Bacillati</taxon>
        <taxon>Actinomycetota</taxon>
        <taxon>Actinomycetes</taxon>
        <taxon>Micrococcales</taxon>
        <taxon>Brevibacteriaceae</taxon>
        <taxon>Brevibacterium</taxon>
    </lineage>
</organism>
<dbReference type="RefSeq" id="WP_344307234.1">
    <property type="nucleotide sequence ID" value="NZ_BAAANO010000008.1"/>
</dbReference>
<dbReference type="Gene3D" id="3.40.50.2000">
    <property type="entry name" value="Glycogen Phosphorylase B"/>
    <property type="match status" value="1"/>
</dbReference>
<feature type="region of interest" description="Disordered" evidence="1">
    <location>
        <begin position="1"/>
        <end position="29"/>
    </location>
</feature>
<protein>
    <submittedName>
        <fullName evidence="3">Glycosyltransferase</fullName>
    </submittedName>
</protein>
<dbReference type="PANTHER" id="PTHR21015">
    <property type="entry name" value="UDP-N-ACETYLGLUCOSAMINE--N-ACETYLMURAMYL-(PENTAPEPTIDE) PYROPHOSPHORYL-UNDECAPRENOL N-ACETYLGLUCOSAMINE TRANSFERASE 1"/>
    <property type="match status" value="1"/>
</dbReference>
<keyword evidence="4" id="KW-1185">Reference proteome</keyword>
<proteinExistence type="predicted"/>
<evidence type="ECO:0000313" key="4">
    <source>
        <dbReference type="Proteomes" id="UP001500755"/>
    </source>
</evidence>
<gene>
    <name evidence="3" type="ORF">GCM10009755_08240</name>
</gene>
<dbReference type="SUPFAM" id="SSF53756">
    <property type="entry name" value="UDP-Glycosyltransferase/glycogen phosphorylase"/>
    <property type="match status" value="1"/>
</dbReference>
<comment type="caution">
    <text evidence="3">The sequence shown here is derived from an EMBL/GenBank/DDBJ whole genome shotgun (WGS) entry which is preliminary data.</text>
</comment>
<dbReference type="Proteomes" id="UP001500755">
    <property type="component" value="Unassembled WGS sequence"/>
</dbReference>
<evidence type="ECO:0000256" key="1">
    <source>
        <dbReference type="SAM" id="MobiDB-lite"/>
    </source>
</evidence>
<name>A0ABN2T9R5_9MICO</name>
<feature type="domain" description="Glycosyl transferase family 28 C-terminal" evidence="2">
    <location>
        <begin position="273"/>
        <end position="386"/>
    </location>
</feature>
<dbReference type="InterPro" id="IPR007235">
    <property type="entry name" value="Glyco_trans_28_C"/>
</dbReference>
<evidence type="ECO:0000313" key="3">
    <source>
        <dbReference type="EMBL" id="GAA2002062.1"/>
    </source>
</evidence>
<dbReference type="EMBL" id="BAAANO010000008">
    <property type="protein sequence ID" value="GAA2002062.1"/>
    <property type="molecule type" value="Genomic_DNA"/>
</dbReference>
<accession>A0ABN2T9R5</accession>
<reference evidence="3 4" key="1">
    <citation type="journal article" date="2019" name="Int. J. Syst. Evol. Microbiol.">
        <title>The Global Catalogue of Microorganisms (GCM) 10K type strain sequencing project: providing services to taxonomists for standard genome sequencing and annotation.</title>
        <authorList>
            <consortium name="The Broad Institute Genomics Platform"/>
            <consortium name="The Broad Institute Genome Sequencing Center for Infectious Disease"/>
            <person name="Wu L."/>
            <person name="Ma J."/>
        </authorList>
    </citation>
    <scope>NUCLEOTIDE SEQUENCE [LARGE SCALE GENOMIC DNA]</scope>
    <source>
        <strain evidence="3 4">JCM 14546</strain>
    </source>
</reference>
<sequence>MITTPPAQGSPAPAARARSGEPTDAPGAEQGLRVVLYSHDSVGLGHTRRNLAIARALSRILPERTGRRVSGLLITGERAATSFPCPPGFDWVVLPGICKENRQYAPRTLNVGTRRLMDIRSSVIEGALTTFRPHICIVDRHPFGADGELVRPLAALREVKPDSTVVLGLREVLDGPEVARREWAQVGLDRVREAIDEIWVYGDRAVHDPIASGEIPTELADRTLFTGLLADGRTMTGAVPQADRPYVLTMVGGGSDGEALASAAAAATLPSGVRHLVVTGPQMDPAARSRVFAHAGPGVDVLPEVPDGLACITGAQAVLTMGGYNTITEILSTDSPALVVPRVRPRAEQLIRAQGLASVGALDMLHPDHLSAESVSAWLRSALTDRALGRRQHTARARLGTAGLARVGELAARIASLTDRRPAAAGTMHSEDSHVARR</sequence>
<dbReference type="Pfam" id="PF04101">
    <property type="entry name" value="Glyco_tran_28_C"/>
    <property type="match status" value="1"/>
</dbReference>
<evidence type="ECO:0000259" key="2">
    <source>
        <dbReference type="Pfam" id="PF04101"/>
    </source>
</evidence>